<keyword evidence="2" id="KW-0472">Membrane</keyword>
<evidence type="ECO:0000313" key="4">
    <source>
        <dbReference type="Proteomes" id="UP000013827"/>
    </source>
</evidence>
<evidence type="ECO:0000313" key="3">
    <source>
        <dbReference type="EnsemblProtists" id="EOD19610"/>
    </source>
</evidence>
<evidence type="ECO:0000256" key="1">
    <source>
        <dbReference type="SAM" id="MobiDB-lite"/>
    </source>
</evidence>
<dbReference type="HOGENOM" id="CLU_597775_0_0_1"/>
<sequence length="458" mass="47817">MGHAEGASSIYALLERVHADTAGQVPVSAFECPDVPAFLCQEVVKPQLNGQLASLDADDDIDSVLEKFLRWRPFGAVDRDGDGEADDPRWALLAKANRAYAVHVLPLVGWVAHRTAHGATGCVAAVLCGALFCAATLALFLLGVVGVVVASRSRRAPRSLLSDGLPSLVLMRYADLCYAGSLVSIYYLSRAVRLQPASTCSAEPASRAAASASPRPPLPTLAGSRPAEEGGGGTRAGPASDCFARGASLLSRLRRSLLDAHRAANGRVGRCCGADVVPLLGIGGLTLTRFDVALFLALYSLSFAFNDWIIVVLLSLAALYARLLLLLESDLLLRSRSVGDAKWACNDMPCIQHASACPLPYPLTHRSLGYSLDLVALALLLLGALAVRDTLAPPTTSRAPPATAISRAPAVPAAGTGAGAAEPGPTRARFVSSELQAQILAIKTSALRGPPSRPPAML</sequence>
<dbReference type="RefSeq" id="XP_005772039.1">
    <property type="nucleotide sequence ID" value="XM_005771982.1"/>
</dbReference>
<feature type="transmembrane region" description="Helical" evidence="2">
    <location>
        <begin position="276"/>
        <end position="302"/>
    </location>
</feature>
<keyword evidence="4" id="KW-1185">Reference proteome</keyword>
<dbReference type="Proteomes" id="UP000013827">
    <property type="component" value="Unassembled WGS sequence"/>
</dbReference>
<reference evidence="3" key="2">
    <citation type="submission" date="2024-10" db="UniProtKB">
        <authorList>
            <consortium name="EnsemblProtists"/>
        </authorList>
    </citation>
    <scope>IDENTIFICATION</scope>
</reference>
<keyword evidence="2" id="KW-1133">Transmembrane helix</keyword>
<protein>
    <submittedName>
        <fullName evidence="3">Uncharacterized protein</fullName>
    </submittedName>
</protein>
<dbReference type="PaxDb" id="2903-EOD19610"/>
<evidence type="ECO:0000256" key="2">
    <source>
        <dbReference type="SAM" id="Phobius"/>
    </source>
</evidence>
<organism evidence="3 4">
    <name type="scientific">Emiliania huxleyi (strain CCMP1516)</name>
    <dbReference type="NCBI Taxonomy" id="280463"/>
    <lineage>
        <taxon>Eukaryota</taxon>
        <taxon>Haptista</taxon>
        <taxon>Haptophyta</taxon>
        <taxon>Prymnesiophyceae</taxon>
        <taxon>Isochrysidales</taxon>
        <taxon>Noelaerhabdaceae</taxon>
        <taxon>Emiliania</taxon>
    </lineage>
</organism>
<dbReference type="GeneID" id="17265111"/>
<dbReference type="EnsemblProtists" id="EOD19610">
    <property type="protein sequence ID" value="EOD19610"/>
    <property type="gene ID" value="EMIHUDRAFT_451182"/>
</dbReference>
<keyword evidence="2" id="KW-0812">Transmembrane</keyword>
<dbReference type="KEGG" id="ehx:EMIHUDRAFT_451182"/>
<accession>A0A0D3J7X5</accession>
<name>A0A0D3J7X5_EMIH1</name>
<dbReference type="AlphaFoldDB" id="A0A0D3J7X5"/>
<feature type="transmembrane region" description="Helical" evidence="2">
    <location>
        <begin position="123"/>
        <end position="150"/>
    </location>
</feature>
<reference evidence="4" key="1">
    <citation type="journal article" date="2013" name="Nature">
        <title>Pan genome of the phytoplankton Emiliania underpins its global distribution.</title>
        <authorList>
            <person name="Read B.A."/>
            <person name="Kegel J."/>
            <person name="Klute M.J."/>
            <person name="Kuo A."/>
            <person name="Lefebvre S.C."/>
            <person name="Maumus F."/>
            <person name="Mayer C."/>
            <person name="Miller J."/>
            <person name="Monier A."/>
            <person name="Salamov A."/>
            <person name="Young J."/>
            <person name="Aguilar M."/>
            <person name="Claverie J.M."/>
            <person name="Frickenhaus S."/>
            <person name="Gonzalez K."/>
            <person name="Herman E.K."/>
            <person name="Lin Y.C."/>
            <person name="Napier J."/>
            <person name="Ogata H."/>
            <person name="Sarno A.F."/>
            <person name="Shmutz J."/>
            <person name="Schroeder D."/>
            <person name="de Vargas C."/>
            <person name="Verret F."/>
            <person name="von Dassow P."/>
            <person name="Valentin K."/>
            <person name="Van de Peer Y."/>
            <person name="Wheeler G."/>
            <person name="Dacks J.B."/>
            <person name="Delwiche C.F."/>
            <person name="Dyhrman S.T."/>
            <person name="Glockner G."/>
            <person name="John U."/>
            <person name="Richards T."/>
            <person name="Worden A.Z."/>
            <person name="Zhang X."/>
            <person name="Grigoriev I.V."/>
            <person name="Allen A.E."/>
            <person name="Bidle K."/>
            <person name="Borodovsky M."/>
            <person name="Bowler C."/>
            <person name="Brownlee C."/>
            <person name="Cock J.M."/>
            <person name="Elias M."/>
            <person name="Gladyshev V.N."/>
            <person name="Groth M."/>
            <person name="Guda C."/>
            <person name="Hadaegh A."/>
            <person name="Iglesias-Rodriguez M.D."/>
            <person name="Jenkins J."/>
            <person name="Jones B.M."/>
            <person name="Lawson T."/>
            <person name="Leese F."/>
            <person name="Lindquist E."/>
            <person name="Lobanov A."/>
            <person name="Lomsadze A."/>
            <person name="Malik S.B."/>
            <person name="Marsh M.E."/>
            <person name="Mackinder L."/>
            <person name="Mock T."/>
            <person name="Mueller-Roeber B."/>
            <person name="Pagarete A."/>
            <person name="Parker M."/>
            <person name="Probert I."/>
            <person name="Quesneville H."/>
            <person name="Raines C."/>
            <person name="Rensing S.A."/>
            <person name="Riano-Pachon D.M."/>
            <person name="Richier S."/>
            <person name="Rokitta S."/>
            <person name="Shiraiwa Y."/>
            <person name="Soanes D.M."/>
            <person name="van der Giezen M."/>
            <person name="Wahlund T.M."/>
            <person name="Williams B."/>
            <person name="Wilson W."/>
            <person name="Wolfe G."/>
            <person name="Wurch L.L."/>
        </authorList>
    </citation>
    <scope>NUCLEOTIDE SEQUENCE</scope>
</reference>
<proteinExistence type="predicted"/>
<feature type="region of interest" description="Disordered" evidence="1">
    <location>
        <begin position="206"/>
        <end position="239"/>
    </location>
</feature>
<feature type="transmembrane region" description="Helical" evidence="2">
    <location>
        <begin position="308"/>
        <end position="327"/>
    </location>
</feature>